<name>A0A704E8S2_SALEN</name>
<dbReference type="EMBL" id="DAAMRG010000111">
    <property type="protein sequence ID" value="HAC7847604.1"/>
    <property type="molecule type" value="Genomic_DNA"/>
</dbReference>
<sequence>AVTNSSDTNLNSRRLPAVGDKDVPHQSPGLTLVSDWGERGQIGKADVNATYGGPLGRGPESRAMPTHRQRKV</sequence>
<dbReference type="AlphaFoldDB" id="A0A704E8S2"/>
<organism evidence="2">
    <name type="scientific">Salmonella enteritidis</name>
    <dbReference type="NCBI Taxonomy" id="149539"/>
    <lineage>
        <taxon>Bacteria</taxon>
        <taxon>Pseudomonadati</taxon>
        <taxon>Pseudomonadota</taxon>
        <taxon>Gammaproteobacteria</taxon>
        <taxon>Enterobacterales</taxon>
        <taxon>Enterobacteriaceae</taxon>
        <taxon>Salmonella</taxon>
    </lineage>
</organism>
<evidence type="ECO:0000313" key="2">
    <source>
        <dbReference type="EMBL" id="HAC7847604.1"/>
    </source>
</evidence>
<feature type="region of interest" description="Disordered" evidence="1">
    <location>
        <begin position="1"/>
        <end position="72"/>
    </location>
</feature>
<protein>
    <submittedName>
        <fullName evidence="2">Uncharacterized protein</fullName>
    </submittedName>
</protein>
<feature type="compositionally biased region" description="Polar residues" evidence="1">
    <location>
        <begin position="1"/>
        <end position="12"/>
    </location>
</feature>
<comment type="caution">
    <text evidence="2">The sequence shown here is derived from an EMBL/GenBank/DDBJ whole genome shotgun (WGS) entry which is preliminary data.</text>
</comment>
<accession>A0A704E8S2</accession>
<reference evidence="2" key="2">
    <citation type="submission" date="2018-09" db="EMBL/GenBank/DDBJ databases">
        <authorList>
            <consortium name="NCBI Pathogen Detection Project"/>
        </authorList>
    </citation>
    <scope>NUCLEOTIDE SEQUENCE</scope>
    <source>
        <strain evidence="2">SAL3113</strain>
    </source>
</reference>
<proteinExistence type="predicted"/>
<reference evidence="2" key="1">
    <citation type="journal article" date="2018" name="Genome Biol.">
        <title>SKESA: strategic k-mer extension for scrupulous assemblies.</title>
        <authorList>
            <person name="Souvorov A."/>
            <person name="Agarwala R."/>
            <person name="Lipman D.J."/>
        </authorList>
    </citation>
    <scope>NUCLEOTIDE SEQUENCE</scope>
    <source>
        <strain evidence="2">SAL3113</strain>
    </source>
</reference>
<evidence type="ECO:0000256" key="1">
    <source>
        <dbReference type="SAM" id="MobiDB-lite"/>
    </source>
</evidence>
<feature type="non-terminal residue" evidence="2">
    <location>
        <position position="1"/>
    </location>
</feature>
<gene>
    <name evidence="2" type="ORF">G0G04_15415</name>
</gene>